<dbReference type="Pfam" id="PF00892">
    <property type="entry name" value="EamA"/>
    <property type="match status" value="2"/>
</dbReference>
<dbReference type="PANTHER" id="PTHR32322:SF2">
    <property type="entry name" value="EAMA DOMAIN-CONTAINING PROTEIN"/>
    <property type="match status" value="1"/>
</dbReference>
<evidence type="ECO:0000256" key="4">
    <source>
        <dbReference type="ARBA" id="ARBA00022989"/>
    </source>
</evidence>
<dbReference type="Proteomes" id="UP000007882">
    <property type="component" value="Chromosome"/>
</dbReference>
<feature type="transmembrane region" description="Helical" evidence="6">
    <location>
        <begin position="176"/>
        <end position="194"/>
    </location>
</feature>
<keyword evidence="3 6" id="KW-0812">Transmembrane</keyword>
<dbReference type="STRING" id="512565.AMIS_52530"/>
<feature type="transmembrane region" description="Helical" evidence="6">
    <location>
        <begin position="237"/>
        <end position="256"/>
    </location>
</feature>
<evidence type="ECO:0000256" key="6">
    <source>
        <dbReference type="SAM" id="Phobius"/>
    </source>
</evidence>
<dbReference type="KEGG" id="ams:AMIS_52530"/>
<evidence type="ECO:0000256" key="3">
    <source>
        <dbReference type="ARBA" id="ARBA00022692"/>
    </source>
</evidence>
<name>I0HBT6_ACTM4</name>
<dbReference type="InterPro" id="IPR037185">
    <property type="entry name" value="EmrE-like"/>
</dbReference>
<dbReference type="eggNOG" id="COG0697">
    <property type="taxonomic scope" value="Bacteria"/>
</dbReference>
<gene>
    <name evidence="8" type="ordered locus">AMIS_52530</name>
</gene>
<dbReference type="HOGENOM" id="CLU_033863_5_2_11"/>
<dbReference type="SUPFAM" id="SSF103481">
    <property type="entry name" value="Multidrug resistance efflux transporter EmrE"/>
    <property type="match status" value="2"/>
</dbReference>
<sequence>MNRLAWLLFVLVSVLWGIPYFLIKIAIEDLSPVLVVAGRTAIAAAVLIPIALARGTLGALRGRLGVVTLIAMVHIVVPFTLLTYGEQHISSSLTGILIAVEPVVIALLLSRAEPLTPLRAAGLAIGFTGVVVLVGLDVSGDGYGLLGTGMVLLAAISYAVATILVQRTASDIPPEALTVGTTVITTVVLLPFALLRLPSEPVSTDAWSALVALGVLCTAVALLAFYRLIVLAGSSRAGLVTYVNPVVALLLGVVLLNEEIGAATMAGFALIVAGCWLSTRPARVPAGELHLVGQD</sequence>
<feature type="transmembrane region" description="Helical" evidence="6">
    <location>
        <begin position="116"/>
        <end position="136"/>
    </location>
</feature>
<feature type="transmembrane region" description="Helical" evidence="6">
    <location>
        <begin position="33"/>
        <end position="52"/>
    </location>
</feature>
<dbReference type="InterPro" id="IPR050638">
    <property type="entry name" value="AA-Vitamin_Transporters"/>
</dbReference>
<feature type="transmembrane region" description="Helical" evidence="6">
    <location>
        <begin position="262"/>
        <end position="279"/>
    </location>
</feature>
<evidence type="ECO:0000313" key="8">
    <source>
        <dbReference type="EMBL" id="BAL90473.1"/>
    </source>
</evidence>
<reference evidence="8 9" key="1">
    <citation type="submission" date="2012-02" db="EMBL/GenBank/DDBJ databases">
        <title>Complete genome sequence of Actinoplanes missouriensis 431 (= NBRC 102363).</title>
        <authorList>
            <person name="Ohnishi Y."/>
            <person name="Ishikawa J."/>
            <person name="Sekine M."/>
            <person name="Hosoyama A."/>
            <person name="Harada T."/>
            <person name="Narita H."/>
            <person name="Hata T."/>
            <person name="Konno Y."/>
            <person name="Tutikane K."/>
            <person name="Fujita N."/>
            <person name="Horinouchi S."/>
            <person name="Hayakawa M."/>
        </authorList>
    </citation>
    <scope>NUCLEOTIDE SEQUENCE [LARGE SCALE GENOMIC DNA]</scope>
    <source>
        <strain evidence="9">ATCC 14538 / DSM 43046 / CBS 188.64 / JCM 3121 / NBRC 102363 / NCIMB 12654 / NRRL B-3342 / UNCC 431</strain>
    </source>
</reference>
<evidence type="ECO:0000256" key="2">
    <source>
        <dbReference type="ARBA" id="ARBA00007362"/>
    </source>
</evidence>
<protein>
    <submittedName>
        <fullName evidence="8">Putative integral membrane protein</fullName>
    </submittedName>
</protein>
<feature type="transmembrane region" description="Helical" evidence="6">
    <location>
        <begin position="89"/>
        <end position="109"/>
    </location>
</feature>
<feature type="transmembrane region" description="Helical" evidence="6">
    <location>
        <begin position="142"/>
        <end position="164"/>
    </location>
</feature>
<keyword evidence="4 6" id="KW-1133">Transmembrane helix</keyword>
<evidence type="ECO:0000256" key="5">
    <source>
        <dbReference type="ARBA" id="ARBA00023136"/>
    </source>
</evidence>
<dbReference type="InterPro" id="IPR000620">
    <property type="entry name" value="EamA_dom"/>
</dbReference>
<dbReference type="RefSeq" id="WP_014445361.1">
    <property type="nucleotide sequence ID" value="NC_017093.1"/>
</dbReference>
<comment type="similarity">
    <text evidence="2">Belongs to the EamA transporter family.</text>
</comment>
<keyword evidence="9" id="KW-1185">Reference proteome</keyword>
<dbReference type="PATRIC" id="fig|512565.3.peg.5247"/>
<dbReference type="EMBL" id="AP012319">
    <property type="protein sequence ID" value="BAL90473.1"/>
    <property type="molecule type" value="Genomic_DNA"/>
</dbReference>
<dbReference type="PANTHER" id="PTHR32322">
    <property type="entry name" value="INNER MEMBRANE TRANSPORTER"/>
    <property type="match status" value="1"/>
</dbReference>
<proteinExistence type="inferred from homology"/>
<comment type="subcellular location">
    <subcellularLocation>
        <location evidence="1">Membrane</location>
        <topology evidence="1">Multi-pass membrane protein</topology>
    </subcellularLocation>
</comment>
<organism evidence="8 9">
    <name type="scientific">Actinoplanes missouriensis (strain ATCC 14538 / DSM 43046 / CBS 188.64 / JCM 3121 / NBRC 102363 / NCIMB 12654 / NRRL B-3342 / UNCC 431)</name>
    <dbReference type="NCBI Taxonomy" id="512565"/>
    <lineage>
        <taxon>Bacteria</taxon>
        <taxon>Bacillati</taxon>
        <taxon>Actinomycetota</taxon>
        <taxon>Actinomycetes</taxon>
        <taxon>Micromonosporales</taxon>
        <taxon>Micromonosporaceae</taxon>
        <taxon>Actinoplanes</taxon>
    </lineage>
</organism>
<dbReference type="AlphaFoldDB" id="I0HBT6"/>
<feature type="domain" description="EamA" evidence="7">
    <location>
        <begin position="147"/>
        <end position="279"/>
    </location>
</feature>
<evidence type="ECO:0000256" key="1">
    <source>
        <dbReference type="ARBA" id="ARBA00004141"/>
    </source>
</evidence>
<keyword evidence="5 6" id="KW-0472">Membrane</keyword>
<feature type="transmembrane region" description="Helical" evidence="6">
    <location>
        <begin position="206"/>
        <end position="225"/>
    </location>
</feature>
<dbReference type="OrthoDB" id="4630069at2"/>
<feature type="domain" description="EamA" evidence="7">
    <location>
        <begin position="6"/>
        <end position="134"/>
    </location>
</feature>
<evidence type="ECO:0000259" key="7">
    <source>
        <dbReference type="Pfam" id="PF00892"/>
    </source>
</evidence>
<evidence type="ECO:0000313" key="9">
    <source>
        <dbReference type="Proteomes" id="UP000007882"/>
    </source>
</evidence>
<accession>I0HBT6</accession>
<feature type="transmembrane region" description="Helical" evidence="6">
    <location>
        <begin position="64"/>
        <end position="83"/>
    </location>
</feature>
<dbReference type="GO" id="GO:0016020">
    <property type="term" value="C:membrane"/>
    <property type="evidence" value="ECO:0007669"/>
    <property type="project" value="UniProtKB-SubCell"/>
</dbReference>